<comment type="similarity">
    <text evidence="1 2">Belongs to the NPR3 family.</text>
</comment>
<dbReference type="Pfam" id="PF03666">
    <property type="entry name" value="NPR3"/>
    <property type="match status" value="1"/>
</dbReference>
<feature type="compositionally biased region" description="Basic and acidic residues" evidence="3">
    <location>
        <begin position="118"/>
        <end position="141"/>
    </location>
</feature>
<evidence type="ECO:0000313" key="6">
    <source>
        <dbReference type="Proteomes" id="UP000252139"/>
    </source>
</evidence>
<feature type="compositionally biased region" description="Basic and acidic residues" evidence="3">
    <location>
        <begin position="1"/>
        <end position="12"/>
    </location>
</feature>
<dbReference type="GO" id="GO:0051321">
    <property type="term" value="P:meiotic cell cycle"/>
    <property type="evidence" value="ECO:0007669"/>
    <property type="project" value="UniProtKB-UniRule"/>
</dbReference>
<dbReference type="PANTHER" id="PTHR13153:SF5">
    <property type="entry name" value="GATOR COMPLEX PROTEIN NPRL3"/>
    <property type="match status" value="1"/>
</dbReference>
<dbReference type="GO" id="GO:1904262">
    <property type="term" value="P:negative regulation of TORC1 signaling"/>
    <property type="evidence" value="ECO:0007669"/>
    <property type="project" value="TreeGrafter"/>
</dbReference>
<evidence type="ECO:0000256" key="1">
    <source>
        <dbReference type="ARBA" id="ARBA00010546"/>
    </source>
</evidence>
<dbReference type="GO" id="GO:1990130">
    <property type="term" value="C:GATOR1 complex"/>
    <property type="evidence" value="ECO:0007669"/>
    <property type="project" value="TreeGrafter"/>
</dbReference>
<evidence type="ECO:0000256" key="2">
    <source>
        <dbReference type="RuleBase" id="RU368069"/>
    </source>
</evidence>
<keyword evidence="2" id="KW-0732">Signal</keyword>
<protein>
    <recommendedName>
        <fullName evidence="2">Nitrogen permease regulator 3</fullName>
    </recommendedName>
    <alternativeName>
        <fullName evidence="2">Required for meiotic nuclear division protein 11</fullName>
    </alternativeName>
</protein>
<feature type="compositionally biased region" description="Polar residues" evidence="3">
    <location>
        <begin position="105"/>
        <end position="116"/>
    </location>
</feature>
<name>A0A367JM98_RHIAZ</name>
<keyword evidence="2" id="KW-0469">Meiosis</keyword>
<dbReference type="GO" id="GO:0038202">
    <property type="term" value="P:TORC1 signaling"/>
    <property type="evidence" value="ECO:0007669"/>
    <property type="project" value="TreeGrafter"/>
</dbReference>
<evidence type="ECO:0000313" key="5">
    <source>
        <dbReference type="EMBL" id="RCH91080.1"/>
    </source>
</evidence>
<dbReference type="Pfam" id="PF24064">
    <property type="entry name" value="HTH_NPRL3"/>
    <property type="match status" value="1"/>
</dbReference>
<evidence type="ECO:0000259" key="4">
    <source>
        <dbReference type="Pfam" id="PF24064"/>
    </source>
</evidence>
<comment type="subcellular location">
    <subcellularLocation>
        <location evidence="2">Vacuole membrane</location>
        <topology evidence="2">Peripheral membrane protein</topology>
    </subcellularLocation>
</comment>
<dbReference type="OrthoDB" id="18648at2759"/>
<dbReference type="AlphaFoldDB" id="A0A367JM98"/>
<dbReference type="InterPro" id="IPR056603">
    <property type="entry name" value="HTH_NPRL3"/>
</dbReference>
<dbReference type="PANTHER" id="PTHR13153">
    <property type="entry name" value="CGTHBA PROTEIN -14 GENE PROTEIN"/>
    <property type="match status" value="1"/>
</dbReference>
<feature type="region of interest" description="Disordered" evidence="3">
    <location>
        <begin position="1"/>
        <end position="21"/>
    </location>
</feature>
<feature type="non-terminal residue" evidence="5">
    <location>
        <position position="1"/>
    </location>
</feature>
<organism evidence="5 6">
    <name type="scientific">Rhizopus azygosporus</name>
    <name type="common">Rhizopus microsporus var. azygosporus</name>
    <dbReference type="NCBI Taxonomy" id="86630"/>
    <lineage>
        <taxon>Eukaryota</taxon>
        <taxon>Fungi</taxon>
        <taxon>Fungi incertae sedis</taxon>
        <taxon>Mucoromycota</taxon>
        <taxon>Mucoromycotina</taxon>
        <taxon>Mucoromycetes</taxon>
        <taxon>Mucorales</taxon>
        <taxon>Mucorineae</taxon>
        <taxon>Rhizopodaceae</taxon>
        <taxon>Rhizopus</taxon>
    </lineage>
</organism>
<dbReference type="GO" id="GO:0005774">
    <property type="term" value="C:vacuolar membrane"/>
    <property type="evidence" value="ECO:0007669"/>
    <property type="project" value="UniProtKB-SubCell"/>
</dbReference>
<dbReference type="Proteomes" id="UP000252139">
    <property type="component" value="Unassembled WGS sequence"/>
</dbReference>
<accession>A0A367JM98</accession>
<comment type="function">
    <text evidence="2">Mediates inactivation of the TORC1 complex in response to amino acid starvation. Required for meiotic nuclear division.</text>
</comment>
<dbReference type="STRING" id="86630.A0A367JM98"/>
<feature type="compositionally biased region" description="Polar residues" evidence="3">
    <location>
        <begin position="79"/>
        <end position="97"/>
    </location>
</feature>
<feature type="domain" description="GATOR1 complex protein NPRL3 C-terminal HTH" evidence="4">
    <location>
        <begin position="488"/>
        <end position="545"/>
    </location>
</feature>
<reference evidence="5 6" key="1">
    <citation type="journal article" date="2018" name="G3 (Bethesda)">
        <title>Phylogenetic and Phylogenomic Definition of Rhizopus Species.</title>
        <authorList>
            <person name="Gryganskyi A.P."/>
            <person name="Golan J."/>
            <person name="Dolatabadi S."/>
            <person name="Mondo S."/>
            <person name="Robb S."/>
            <person name="Idnurm A."/>
            <person name="Muszewska A."/>
            <person name="Steczkiewicz K."/>
            <person name="Masonjones S."/>
            <person name="Liao H.L."/>
            <person name="Gajdeczka M.T."/>
            <person name="Anike F."/>
            <person name="Vuek A."/>
            <person name="Anishchenko I.M."/>
            <person name="Voigt K."/>
            <person name="de Hoog G.S."/>
            <person name="Smith M.E."/>
            <person name="Heitman J."/>
            <person name="Vilgalys R."/>
            <person name="Stajich J.E."/>
        </authorList>
    </citation>
    <scope>NUCLEOTIDE SEQUENCE [LARGE SCALE GENOMIC DNA]</scope>
    <source>
        <strain evidence="5 6">CBS 357.93</strain>
    </source>
</reference>
<sequence>CLTNNDDKRQSAEADPDPFAGRDTIFNIDVSFLADALAPKLPLCDRKFQLCIDDLTFVGHPVSLTSPQNESREHEETPSTHVSPKSPLTPNTTSSPHDQQEENDAQSIVNESSYSETESDHGSTDGDDRSNKNIDDSHDESSLSDGSPGSIHMTLFHVVFVLSPPDLELNAQVETLYKHVILKYSSALRYEQLRCGYVQEEIEKVLALKEEAYNKGTPYNQVMSEILQKSSLARDIRQIYTAISSNAAAHVIINDFIDLSLQIPILGTKKTTSRNSLEDSFVSPTASSLMDIYSVTGYEYDSYPILCPYHTLLLLEDPEEVLKNMPLDASPTLVQLVQILTPTQSLQELHLLLDCSLAQIYRLAAHLIYWRKAKLINTISTRNIYVVSPTAKLEDMAALEADFRQHIPNLSLPILLSKLQHTQQYYQVYRIKELKNQYLEAITWLIRKDLVVQVHMYLVLIQNGAPQPQIDENNTEDVIPSSPNNGERLKRITANHERAPKEVADLFERLKPYMKGHNHIDEIVYREGISRRQLGLVLKYYRDRILIVYHY</sequence>
<dbReference type="GO" id="GO:0034198">
    <property type="term" value="P:cellular response to amino acid starvation"/>
    <property type="evidence" value="ECO:0007669"/>
    <property type="project" value="TreeGrafter"/>
</dbReference>
<keyword evidence="6" id="KW-1185">Reference proteome</keyword>
<evidence type="ECO:0000256" key="3">
    <source>
        <dbReference type="SAM" id="MobiDB-lite"/>
    </source>
</evidence>
<proteinExistence type="inferred from homology"/>
<comment type="caution">
    <text evidence="5">The sequence shown here is derived from an EMBL/GenBank/DDBJ whole genome shotgun (WGS) entry which is preliminary data.</text>
</comment>
<dbReference type="EMBL" id="PJQL01001023">
    <property type="protein sequence ID" value="RCH91080.1"/>
    <property type="molecule type" value="Genomic_DNA"/>
</dbReference>
<gene>
    <name evidence="5" type="primary">NPR3_1</name>
    <name evidence="5" type="ORF">CU097_000678</name>
</gene>
<feature type="region of interest" description="Disordered" evidence="3">
    <location>
        <begin position="63"/>
        <end position="148"/>
    </location>
</feature>
<dbReference type="GO" id="GO:0010508">
    <property type="term" value="P:positive regulation of autophagy"/>
    <property type="evidence" value="ECO:0007669"/>
    <property type="project" value="TreeGrafter"/>
</dbReference>
<dbReference type="InterPro" id="IPR005365">
    <property type="entry name" value="Npr3"/>
</dbReference>